<dbReference type="InterPro" id="IPR009060">
    <property type="entry name" value="UBA-like_sf"/>
</dbReference>
<dbReference type="PROSITE" id="PS50828">
    <property type="entry name" value="SMR"/>
    <property type="match status" value="1"/>
</dbReference>
<feature type="compositionally biased region" description="Polar residues" evidence="1">
    <location>
        <begin position="215"/>
        <end position="228"/>
    </location>
</feature>
<feature type="domain" description="Smr" evidence="2">
    <location>
        <begin position="439"/>
        <end position="525"/>
    </location>
</feature>
<evidence type="ECO:0000256" key="1">
    <source>
        <dbReference type="SAM" id="MobiDB-lite"/>
    </source>
</evidence>
<feature type="compositionally biased region" description="Basic residues" evidence="1">
    <location>
        <begin position="196"/>
        <end position="209"/>
    </location>
</feature>
<gene>
    <name evidence="3" type="ORF">B0J11DRAFT_460918</name>
</gene>
<evidence type="ECO:0000313" key="3">
    <source>
        <dbReference type="EMBL" id="KAH7127151.1"/>
    </source>
</evidence>
<dbReference type="GO" id="GO:0005634">
    <property type="term" value="C:nucleus"/>
    <property type="evidence" value="ECO:0007669"/>
    <property type="project" value="TreeGrafter"/>
</dbReference>
<dbReference type="SUPFAM" id="SSF46934">
    <property type="entry name" value="UBA-like"/>
    <property type="match status" value="1"/>
</dbReference>
<dbReference type="InterPro" id="IPR058864">
    <property type="entry name" value="UBA_10"/>
</dbReference>
<sequence length="528" mass="57091">MVEDHLEALEKEFCPPVDSALIPAIWEDYKDMPNGLEQARQVLELLKQSALLELNTDFDPSGSSGQAVRPRNASVGEDSESLGEDWATETTNLSNDISVLSVGGASVSGSEDSSQDGYFKRAEQFDTPTKELLLAESFPSLRFELITRTLRKCNGDFEKATDELLNHVYFEDSAASPTEETVVTKGIDAFSEEHHIPRRKRGKGKKKQKGYFAYDQNSSSTSDTDGHSQVTANKWLVGNRDVDFIAAKTKLSTAVVASLYHANGASLTGTIVAIVEKDISKHNGKEPDAQLVGKAVDITSKYPYVEFDHAAALIRITAPSLVSAHELAEALAATRTQGKLDVIPQYAPVQLAEPTPETTRLPTLPSSASPYTTESLHTARSTAFNQASAAYRKGRSNANFRGVASYYSQIGRDANANLKAMNEVDADLLVASQSTPSSLDLHGVSVQSATRISSAKVKQWWNNLGEERIPGGGRRGVGEGYKVITGVGRHSEGGRGKIGPAVARTLVKEGWKVEINGGEILVLGRARR</sequence>
<dbReference type="GO" id="GO:0004519">
    <property type="term" value="F:endonuclease activity"/>
    <property type="evidence" value="ECO:0007669"/>
    <property type="project" value="TreeGrafter"/>
</dbReference>
<dbReference type="EMBL" id="JAGMWT010000006">
    <property type="protein sequence ID" value="KAH7127151.1"/>
    <property type="molecule type" value="Genomic_DNA"/>
</dbReference>
<dbReference type="CDD" id="cd14279">
    <property type="entry name" value="CUE"/>
    <property type="match status" value="1"/>
</dbReference>
<dbReference type="Pfam" id="PF26286">
    <property type="entry name" value="UBA_10"/>
    <property type="match status" value="1"/>
</dbReference>
<dbReference type="SUPFAM" id="SSF160443">
    <property type="entry name" value="SMR domain-like"/>
    <property type="match status" value="1"/>
</dbReference>
<evidence type="ECO:0000313" key="4">
    <source>
        <dbReference type="Proteomes" id="UP000700596"/>
    </source>
</evidence>
<dbReference type="SMART" id="SM00463">
    <property type="entry name" value="SMR"/>
    <property type="match status" value="1"/>
</dbReference>
<dbReference type="PANTHER" id="PTHR46535">
    <property type="entry name" value="NEDD4-BINDING PROTEIN 2"/>
    <property type="match status" value="1"/>
</dbReference>
<feature type="non-terminal residue" evidence="3">
    <location>
        <position position="1"/>
    </location>
</feature>
<dbReference type="PANTHER" id="PTHR46535:SF1">
    <property type="entry name" value="NEDD4-BINDING PROTEIN 2"/>
    <property type="match status" value="1"/>
</dbReference>
<dbReference type="InterPro" id="IPR002625">
    <property type="entry name" value="Smr_dom"/>
</dbReference>
<dbReference type="InterPro" id="IPR036063">
    <property type="entry name" value="Smr_dom_sf"/>
</dbReference>
<feature type="region of interest" description="Disordered" evidence="1">
    <location>
        <begin position="57"/>
        <end position="84"/>
    </location>
</feature>
<accession>A0A9P9DZ90</accession>
<dbReference type="Gene3D" id="3.30.1370.110">
    <property type="match status" value="1"/>
</dbReference>
<keyword evidence="4" id="KW-1185">Reference proteome</keyword>
<dbReference type="AlphaFoldDB" id="A0A9P9DZ90"/>
<reference evidence="3" key="1">
    <citation type="journal article" date="2021" name="Nat. Commun.">
        <title>Genetic determinants of endophytism in the Arabidopsis root mycobiome.</title>
        <authorList>
            <person name="Mesny F."/>
            <person name="Miyauchi S."/>
            <person name="Thiergart T."/>
            <person name="Pickel B."/>
            <person name="Atanasova L."/>
            <person name="Karlsson M."/>
            <person name="Huettel B."/>
            <person name="Barry K.W."/>
            <person name="Haridas S."/>
            <person name="Chen C."/>
            <person name="Bauer D."/>
            <person name="Andreopoulos W."/>
            <person name="Pangilinan J."/>
            <person name="LaButti K."/>
            <person name="Riley R."/>
            <person name="Lipzen A."/>
            <person name="Clum A."/>
            <person name="Drula E."/>
            <person name="Henrissat B."/>
            <person name="Kohler A."/>
            <person name="Grigoriev I.V."/>
            <person name="Martin F.M."/>
            <person name="Hacquard S."/>
        </authorList>
    </citation>
    <scope>NUCLEOTIDE SEQUENCE</scope>
    <source>
        <strain evidence="3">MPI-CAGE-CH-0243</strain>
    </source>
</reference>
<protein>
    <recommendedName>
        <fullName evidence="2">Smr domain-containing protein</fullName>
    </recommendedName>
</protein>
<dbReference type="OrthoDB" id="443981at2759"/>
<dbReference type="InterPro" id="IPR052772">
    <property type="entry name" value="Endo/PolyKinase_Domain-Protein"/>
</dbReference>
<organism evidence="3 4">
    <name type="scientific">Dendryphion nanum</name>
    <dbReference type="NCBI Taxonomy" id="256645"/>
    <lineage>
        <taxon>Eukaryota</taxon>
        <taxon>Fungi</taxon>
        <taxon>Dikarya</taxon>
        <taxon>Ascomycota</taxon>
        <taxon>Pezizomycotina</taxon>
        <taxon>Dothideomycetes</taxon>
        <taxon>Pleosporomycetidae</taxon>
        <taxon>Pleosporales</taxon>
        <taxon>Torulaceae</taxon>
        <taxon>Dendryphion</taxon>
    </lineage>
</organism>
<feature type="region of interest" description="Disordered" evidence="1">
    <location>
        <begin position="193"/>
        <end position="228"/>
    </location>
</feature>
<comment type="caution">
    <text evidence="3">The sequence shown here is derived from an EMBL/GenBank/DDBJ whole genome shotgun (WGS) entry which is preliminary data.</text>
</comment>
<name>A0A9P9DZ90_9PLEO</name>
<evidence type="ECO:0000259" key="2">
    <source>
        <dbReference type="PROSITE" id="PS50828"/>
    </source>
</evidence>
<proteinExistence type="predicted"/>
<dbReference type="Proteomes" id="UP000700596">
    <property type="component" value="Unassembled WGS sequence"/>
</dbReference>